<evidence type="ECO:0000313" key="2">
    <source>
        <dbReference type="Proteomes" id="UP000743001"/>
    </source>
</evidence>
<dbReference type="EMBL" id="JAHLQJ010000004">
    <property type="protein sequence ID" value="MBU5671508.1"/>
    <property type="molecule type" value="Genomic_DNA"/>
</dbReference>
<sequence length="360" mass="40592">MSQFNGLDMGLGNLFRMSPAKTRSISAENFTGAKGQGGMATEGTGAGCARDLGQGWKVSPSVEIAPAQVFTVAEIDGPGAIQHIWLTCFPDSWRHMILRMYWDDESEPSVETPLGDFFCNGWCERSNVNSLPVAVNPAGGMNSYWVMPFRKKARITVENRMGTPVVLYYQIDYTLTEVPEDAAYFHAQWRRSNLLAYKDVHVLLDDVQGKGHYVGTYLAWQVNNNGWWGEGEIKFFMDGDREFPTICGTGTEDYFGGAWNFEQPKGEYAPFSTAYLGFHQVLKPDGLYRSQQRFGMYRWHVMDPIRFDSDLKVTIQALGWRSGGRYLPLQDDIASVSFWYQAEPHATYPSLPDNDGLEVI</sequence>
<gene>
    <name evidence="1" type="ORF">KQJ23_06635</name>
</gene>
<keyword evidence="2" id="KW-1185">Reference proteome</keyword>
<dbReference type="Pfam" id="PF11175">
    <property type="entry name" value="DUF2961"/>
    <property type="match status" value="1"/>
</dbReference>
<accession>A0ABS6FNA2</accession>
<dbReference type="RefSeq" id="WP_216477986.1">
    <property type="nucleotide sequence ID" value="NZ_JAHLQJ010000004.1"/>
</dbReference>
<reference evidence="1 2" key="1">
    <citation type="submission" date="2021-06" db="EMBL/GenBank/DDBJ databases">
        <authorList>
            <person name="Sun Q."/>
            <person name="Li D."/>
        </authorList>
    </citation>
    <scope>NUCLEOTIDE SEQUENCE [LARGE SCALE GENOMIC DNA]</scope>
    <source>
        <strain evidence="1 2">MSJ-6</strain>
    </source>
</reference>
<dbReference type="InterPro" id="IPR021345">
    <property type="entry name" value="DUF2961"/>
</dbReference>
<protein>
    <submittedName>
        <fullName evidence="1">DUF2961 domain-containing protein</fullName>
    </submittedName>
</protein>
<comment type="caution">
    <text evidence="1">The sequence shown here is derived from an EMBL/GenBank/DDBJ whole genome shotgun (WGS) entry which is preliminary data.</text>
</comment>
<evidence type="ECO:0000313" key="1">
    <source>
        <dbReference type="EMBL" id="MBU5671508.1"/>
    </source>
</evidence>
<organism evidence="1 2">
    <name type="scientific">Paenibacillus brevis</name>
    <dbReference type="NCBI Taxonomy" id="2841508"/>
    <lineage>
        <taxon>Bacteria</taxon>
        <taxon>Bacillati</taxon>
        <taxon>Bacillota</taxon>
        <taxon>Bacilli</taxon>
        <taxon>Bacillales</taxon>
        <taxon>Paenibacillaceae</taxon>
        <taxon>Paenibacillus</taxon>
    </lineage>
</organism>
<proteinExistence type="predicted"/>
<name>A0ABS6FNA2_9BACL</name>
<dbReference type="Proteomes" id="UP000743001">
    <property type="component" value="Unassembled WGS sequence"/>
</dbReference>